<dbReference type="SUPFAM" id="SSF55298">
    <property type="entry name" value="YjgF-like"/>
    <property type="match status" value="1"/>
</dbReference>
<dbReference type="Pfam" id="PF01042">
    <property type="entry name" value="Ribonuc_L-PSP"/>
    <property type="match status" value="1"/>
</dbReference>
<dbReference type="STRING" id="588932.DA69_09090"/>
<evidence type="ECO:0000313" key="2">
    <source>
        <dbReference type="EMBL" id="ANF55944.1"/>
    </source>
</evidence>
<protein>
    <recommendedName>
        <fullName evidence="4">RidA family protein</fullName>
    </recommendedName>
</protein>
<reference evidence="2 3" key="1">
    <citation type="journal article" date="2014" name="Genome Announc.">
        <title>Genome Sequence of a Promising Hydrogen-Producing Facultative Anaerobic Bacterium, Brevundimonas naejangsanensis Strain B1.</title>
        <authorList>
            <person name="Su H."/>
            <person name="Zhang T."/>
            <person name="Bao M."/>
            <person name="Jiang Y."/>
            <person name="Wang Y."/>
            <person name="Tan T."/>
        </authorList>
    </citation>
    <scope>NUCLEOTIDE SEQUENCE [LARGE SCALE GENOMIC DNA]</scope>
    <source>
        <strain evidence="2 3">B1</strain>
    </source>
</reference>
<dbReference type="CDD" id="cd00448">
    <property type="entry name" value="YjgF_YER057c_UK114_family"/>
    <property type="match status" value="1"/>
</dbReference>
<dbReference type="InterPro" id="IPR006175">
    <property type="entry name" value="YjgF/YER057c/UK114"/>
</dbReference>
<evidence type="ECO:0000313" key="3">
    <source>
        <dbReference type="Proteomes" id="UP000077603"/>
    </source>
</evidence>
<evidence type="ECO:0000256" key="1">
    <source>
        <dbReference type="ARBA" id="ARBA00010552"/>
    </source>
</evidence>
<dbReference type="EMBL" id="CP015614">
    <property type="protein sequence ID" value="ANF55944.1"/>
    <property type="molecule type" value="Genomic_DNA"/>
</dbReference>
<dbReference type="AlphaFoldDB" id="A0A172Y9Q7"/>
<keyword evidence="3" id="KW-1185">Reference proteome</keyword>
<comment type="similarity">
    <text evidence="1">Belongs to the RutC family.</text>
</comment>
<accession>A0A172Y9Q7</accession>
<dbReference type="GO" id="GO:0019239">
    <property type="term" value="F:deaminase activity"/>
    <property type="evidence" value="ECO:0007669"/>
    <property type="project" value="TreeGrafter"/>
</dbReference>
<gene>
    <name evidence="2" type="ORF">DA69_09090</name>
</gene>
<evidence type="ECO:0008006" key="4">
    <source>
        <dbReference type="Google" id="ProtNLM"/>
    </source>
</evidence>
<sequence>MDPKADLSFVNPAGLRTPRGYSQMAVIRSGRLVFFAGQTPVGTSGEVVGPGDFRAQLEQVFSNLDIGIRSVGGTFSNIIKLNYYCAESVDPALLRHVNEVRDRFTNTTSPPISTFVFVSRLARPEWLIEIEAVGVLPE</sequence>
<dbReference type="KEGG" id="bne:DA69_09090"/>
<dbReference type="Proteomes" id="UP000077603">
    <property type="component" value="Chromosome"/>
</dbReference>
<dbReference type="Gene3D" id="3.30.1330.40">
    <property type="entry name" value="RutC-like"/>
    <property type="match status" value="1"/>
</dbReference>
<dbReference type="PANTHER" id="PTHR11803:SF58">
    <property type="entry name" value="PROTEIN HMF1-RELATED"/>
    <property type="match status" value="1"/>
</dbReference>
<dbReference type="GO" id="GO:0005829">
    <property type="term" value="C:cytosol"/>
    <property type="evidence" value="ECO:0007669"/>
    <property type="project" value="TreeGrafter"/>
</dbReference>
<dbReference type="InterPro" id="IPR035959">
    <property type="entry name" value="RutC-like_sf"/>
</dbReference>
<name>A0A172Y9Q7_9CAUL</name>
<proteinExistence type="inferred from homology"/>
<organism evidence="2 3">
    <name type="scientific">Brevundimonas naejangsanensis</name>
    <dbReference type="NCBI Taxonomy" id="588932"/>
    <lineage>
        <taxon>Bacteria</taxon>
        <taxon>Pseudomonadati</taxon>
        <taxon>Pseudomonadota</taxon>
        <taxon>Alphaproteobacteria</taxon>
        <taxon>Caulobacterales</taxon>
        <taxon>Caulobacteraceae</taxon>
        <taxon>Brevundimonas</taxon>
    </lineage>
</organism>
<dbReference type="PANTHER" id="PTHR11803">
    <property type="entry name" value="2-IMINOBUTANOATE/2-IMINOPROPANOATE DEAMINASE RIDA"/>
    <property type="match status" value="1"/>
</dbReference>
<dbReference type="eggNOG" id="COG0251">
    <property type="taxonomic scope" value="Bacteria"/>
</dbReference>